<comment type="caution">
    <text evidence="1">The sequence shown here is derived from an EMBL/GenBank/DDBJ whole genome shotgun (WGS) entry which is preliminary data.</text>
</comment>
<dbReference type="Proteomes" id="UP001630127">
    <property type="component" value="Unassembled WGS sequence"/>
</dbReference>
<gene>
    <name evidence="1" type="ORF">ACH5RR_022679</name>
</gene>
<sequence>MANSNSTSDKNRKLMKKELLLQRNCDMTELIDYLWKHKCSEEFSTKPFAKDAPKENWVFTYKTYPCPRFGGICHNESKAPILIYNGNGALGNVDKTMASIESLRFDKIVEDS</sequence>
<evidence type="ECO:0000313" key="1">
    <source>
        <dbReference type="EMBL" id="KAL3515777.1"/>
    </source>
</evidence>
<name>A0ABD2ZCE4_9GENT</name>
<dbReference type="EMBL" id="JBJUIK010000010">
    <property type="protein sequence ID" value="KAL3515777.1"/>
    <property type="molecule type" value="Genomic_DNA"/>
</dbReference>
<proteinExistence type="predicted"/>
<accession>A0ABD2ZCE4</accession>
<evidence type="ECO:0000313" key="2">
    <source>
        <dbReference type="Proteomes" id="UP001630127"/>
    </source>
</evidence>
<reference evidence="1 2" key="1">
    <citation type="submission" date="2024-11" db="EMBL/GenBank/DDBJ databases">
        <title>A near-complete genome assembly of Cinchona calisaya.</title>
        <authorList>
            <person name="Lian D.C."/>
            <person name="Zhao X.W."/>
            <person name="Wei L."/>
        </authorList>
    </citation>
    <scope>NUCLEOTIDE SEQUENCE [LARGE SCALE GENOMIC DNA]</scope>
    <source>
        <tissue evidence="1">Nenye</tissue>
    </source>
</reference>
<keyword evidence="2" id="KW-1185">Reference proteome</keyword>
<protein>
    <submittedName>
        <fullName evidence="1">Uncharacterized protein</fullName>
    </submittedName>
</protein>
<organism evidence="1 2">
    <name type="scientific">Cinchona calisaya</name>
    <dbReference type="NCBI Taxonomy" id="153742"/>
    <lineage>
        <taxon>Eukaryota</taxon>
        <taxon>Viridiplantae</taxon>
        <taxon>Streptophyta</taxon>
        <taxon>Embryophyta</taxon>
        <taxon>Tracheophyta</taxon>
        <taxon>Spermatophyta</taxon>
        <taxon>Magnoliopsida</taxon>
        <taxon>eudicotyledons</taxon>
        <taxon>Gunneridae</taxon>
        <taxon>Pentapetalae</taxon>
        <taxon>asterids</taxon>
        <taxon>lamiids</taxon>
        <taxon>Gentianales</taxon>
        <taxon>Rubiaceae</taxon>
        <taxon>Cinchonoideae</taxon>
        <taxon>Cinchoneae</taxon>
        <taxon>Cinchona</taxon>
    </lineage>
</organism>
<dbReference type="AlphaFoldDB" id="A0ABD2ZCE4"/>